<accession>A0A7X5TG32</accession>
<gene>
    <name evidence="1" type="ORF">C5469_00585</name>
    <name evidence="2" type="ORF">C5469_00625</name>
</gene>
<evidence type="ECO:0000313" key="2">
    <source>
        <dbReference type="EMBL" id="NHB90701.1"/>
    </source>
</evidence>
<dbReference type="EMBL" id="PUJW01000001">
    <property type="protein sequence ID" value="NHB90694.1"/>
    <property type="molecule type" value="Genomic_DNA"/>
</dbReference>
<protein>
    <submittedName>
        <fullName evidence="1">Uncharacterized protein</fullName>
    </submittedName>
</protein>
<name>A0A7X5TG32_9GAMM</name>
<proteinExistence type="predicted"/>
<dbReference type="AlphaFoldDB" id="A0A7X5TG32"/>
<dbReference type="EMBL" id="PUJW01000001">
    <property type="protein sequence ID" value="NHB90701.1"/>
    <property type="molecule type" value="Genomic_DNA"/>
</dbReference>
<evidence type="ECO:0000313" key="3">
    <source>
        <dbReference type="Proteomes" id="UP000591844"/>
    </source>
</evidence>
<evidence type="ECO:0000313" key="1">
    <source>
        <dbReference type="EMBL" id="NHB90694.1"/>
    </source>
</evidence>
<sequence>MMCESIQLAREEVNAIIKLILYIKFECEDPGTLIYSSSPLINSALEKILNMYGHKDVWDKVFEELPEINRNFIKKIIEHSEKQENNYLSEEIKQQILSNHAYPYKW</sequence>
<dbReference type="RefSeq" id="WP_166300921.1">
    <property type="nucleotide sequence ID" value="NZ_CAWPIB010000001.1"/>
</dbReference>
<comment type="caution">
    <text evidence="1">The sequence shown here is derived from an EMBL/GenBank/DDBJ whole genome shotgun (WGS) entry which is preliminary data.</text>
</comment>
<reference evidence="1 3" key="1">
    <citation type="submission" date="2018-02" db="EMBL/GenBank/DDBJ databases">
        <authorList>
            <person name="Machado R.A."/>
        </authorList>
    </citation>
    <scope>NUCLEOTIDE SEQUENCE [LARGE SCALE GENOMIC DNA]</scope>
    <source>
        <strain evidence="1 3">DSM 19724</strain>
    </source>
</reference>
<dbReference type="Proteomes" id="UP000591844">
    <property type="component" value="Unassembled WGS sequence"/>
</dbReference>
<organism evidence="1 3">
    <name type="scientific">Photorhabdus cinerea</name>
    <dbReference type="NCBI Taxonomy" id="471575"/>
    <lineage>
        <taxon>Bacteria</taxon>
        <taxon>Pseudomonadati</taxon>
        <taxon>Pseudomonadota</taxon>
        <taxon>Gammaproteobacteria</taxon>
        <taxon>Enterobacterales</taxon>
        <taxon>Morganellaceae</taxon>
        <taxon>Photorhabdus</taxon>
    </lineage>
</organism>
<keyword evidence="3" id="KW-1185">Reference proteome</keyword>